<dbReference type="EMBL" id="CP033928">
    <property type="protein sequence ID" value="AZA62817.1"/>
    <property type="molecule type" value="Genomic_DNA"/>
</dbReference>
<feature type="signal peptide" evidence="1">
    <location>
        <begin position="1"/>
        <end position="24"/>
    </location>
</feature>
<evidence type="ECO:0000313" key="3">
    <source>
        <dbReference type="Proteomes" id="UP000269076"/>
    </source>
</evidence>
<keyword evidence="1" id="KW-0732">Signal</keyword>
<accession>A0A3G6N5Q6</accession>
<evidence type="ECO:0000256" key="1">
    <source>
        <dbReference type="SAM" id="SignalP"/>
    </source>
</evidence>
<gene>
    <name evidence="2" type="ORF">EG340_18120</name>
</gene>
<organism evidence="2 3">
    <name type="scientific">Chryseobacterium indoltheticum</name>
    <dbReference type="NCBI Taxonomy" id="254"/>
    <lineage>
        <taxon>Bacteria</taxon>
        <taxon>Pseudomonadati</taxon>
        <taxon>Bacteroidota</taxon>
        <taxon>Flavobacteriia</taxon>
        <taxon>Flavobacteriales</taxon>
        <taxon>Weeksellaceae</taxon>
        <taxon>Chryseobacterium group</taxon>
        <taxon>Chryseobacterium</taxon>
    </lineage>
</organism>
<feature type="chain" id="PRO_5018267296" description="Lipoprotein" evidence="1">
    <location>
        <begin position="25"/>
        <end position="142"/>
    </location>
</feature>
<dbReference type="PROSITE" id="PS51257">
    <property type="entry name" value="PROKAR_LIPOPROTEIN"/>
    <property type="match status" value="1"/>
</dbReference>
<evidence type="ECO:0008006" key="4">
    <source>
        <dbReference type="Google" id="ProtNLM"/>
    </source>
</evidence>
<reference evidence="2 3" key="1">
    <citation type="submission" date="2018-11" db="EMBL/GenBank/DDBJ databases">
        <title>Proposal to divide the Flavobacteriaceae and reorganize its genera based on Amino Acid Identity values calculated from whole genome sequences.</title>
        <authorList>
            <person name="Nicholson A.C."/>
            <person name="Gulvik C.A."/>
            <person name="Whitney A.M."/>
            <person name="Humrighouse B.W."/>
            <person name="Bell M."/>
            <person name="Holmes B."/>
            <person name="Steigerwalt A."/>
            <person name="Villarma A."/>
            <person name="Sheth M."/>
            <person name="Batra D."/>
            <person name="Pryor J."/>
            <person name="Bernardet J.-F."/>
            <person name="Hugo C."/>
            <person name="Kampfer P."/>
            <person name="Newman J."/>
            <person name="Mcquiston J.R."/>
        </authorList>
    </citation>
    <scope>NUCLEOTIDE SEQUENCE [LARGE SCALE GENOMIC DNA]</scope>
    <source>
        <strain evidence="2 3">G0211</strain>
    </source>
</reference>
<sequence>MFQKKKLSKIWLLSALLFFCSCFSVPEIHYTEAVDGEKANGKNRLMIQLYDNDINNEKISIKTNDNMIIFQGSKINESIDTKISGNSKVLEFALNENVKFIYVKYERERYKLSMNKKYSILFIGMRNTLDVLYTNREPIYTD</sequence>
<protein>
    <recommendedName>
        <fullName evidence="4">Lipoprotein</fullName>
    </recommendedName>
</protein>
<proteinExistence type="predicted"/>
<name>A0A3G6N5Q6_9FLAO</name>
<dbReference type="AlphaFoldDB" id="A0A3G6N5Q6"/>
<evidence type="ECO:0000313" key="2">
    <source>
        <dbReference type="EMBL" id="AZA62817.1"/>
    </source>
</evidence>
<dbReference type="Proteomes" id="UP000269076">
    <property type="component" value="Chromosome"/>
</dbReference>